<feature type="non-terminal residue" evidence="1">
    <location>
        <position position="1"/>
    </location>
</feature>
<organism evidence="1 2">
    <name type="scientific">Racocetra persica</name>
    <dbReference type="NCBI Taxonomy" id="160502"/>
    <lineage>
        <taxon>Eukaryota</taxon>
        <taxon>Fungi</taxon>
        <taxon>Fungi incertae sedis</taxon>
        <taxon>Mucoromycota</taxon>
        <taxon>Glomeromycotina</taxon>
        <taxon>Glomeromycetes</taxon>
        <taxon>Diversisporales</taxon>
        <taxon>Gigasporaceae</taxon>
        <taxon>Racocetra</taxon>
    </lineage>
</organism>
<sequence length="118" mass="13474">ASNNLNLLKPGFLYTCDDIGTDNIESSLSVAIKKCYQTIFNTKPEYFEKFSVVIISIGDLDEDKFYGVSTGFILLFTTYYHGAQLLFIFKIDKNQCILKIYWESVCINKNTEETPDKG</sequence>
<evidence type="ECO:0000313" key="2">
    <source>
        <dbReference type="Proteomes" id="UP000789920"/>
    </source>
</evidence>
<dbReference type="Proteomes" id="UP000789920">
    <property type="component" value="Unassembled WGS sequence"/>
</dbReference>
<keyword evidence="2" id="KW-1185">Reference proteome</keyword>
<protein>
    <submittedName>
        <fullName evidence="1">1626_t:CDS:1</fullName>
    </submittedName>
</protein>
<dbReference type="EMBL" id="CAJVQC010010448">
    <property type="protein sequence ID" value="CAG8616792.1"/>
    <property type="molecule type" value="Genomic_DNA"/>
</dbReference>
<reference evidence="1" key="1">
    <citation type="submission" date="2021-06" db="EMBL/GenBank/DDBJ databases">
        <authorList>
            <person name="Kallberg Y."/>
            <person name="Tangrot J."/>
            <person name="Rosling A."/>
        </authorList>
    </citation>
    <scope>NUCLEOTIDE SEQUENCE</scope>
    <source>
        <strain evidence="1">MA461A</strain>
    </source>
</reference>
<gene>
    <name evidence="1" type="ORF">RPERSI_LOCUS6541</name>
</gene>
<evidence type="ECO:0000313" key="1">
    <source>
        <dbReference type="EMBL" id="CAG8616792.1"/>
    </source>
</evidence>
<name>A0ACA9N467_9GLOM</name>
<accession>A0ACA9N467</accession>
<proteinExistence type="predicted"/>
<comment type="caution">
    <text evidence="1">The sequence shown here is derived from an EMBL/GenBank/DDBJ whole genome shotgun (WGS) entry which is preliminary data.</text>
</comment>